<keyword evidence="3 12" id="KW-0479">Metal-binding</keyword>
<dbReference type="RefSeq" id="WP_211800980.1">
    <property type="nucleotide sequence ID" value="NZ_JAGSCS010000008.1"/>
</dbReference>
<name>A0A941CRU3_9CLOT</name>
<feature type="binding site" evidence="12">
    <location>
        <position position="193"/>
    </location>
    <ligand>
        <name>[4Fe-4S] cluster</name>
        <dbReference type="ChEBI" id="CHEBI:49883"/>
    </ligand>
</feature>
<dbReference type="InterPro" id="IPR000445">
    <property type="entry name" value="HhH_motif"/>
</dbReference>
<dbReference type="SMART" id="SM00525">
    <property type="entry name" value="FES"/>
    <property type="match status" value="1"/>
</dbReference>
<dbReference type="InterPro" id="IPR003265">
    <property type="entry name" value="HhH-GPD_domain"/>
</dbReference>
<evidence type="ECO:0000256" key="10">
    <source>
        <dbReference type="ARBA" id="ARBA00023239"/>
    </source>
</evidence>
<evidence type="ECO:0000259" key="13">
    <source>
        <dbReference type="SMART" id="SM00478"/>
    </source>
</evidence>
<reference evidence="14" key="1">
    <citation type="submission" date="2021-04" db="EMBL/GenBank/DDBJ databases">
        <title>Proteiniclasticum sedimins sp. nov., an obligate anaerobic bacterium isolated from anaerobic sludge.</title>
        <authorList>
            <person name="Liu J."/>
        </authorList>
    </citation>
    <scope>NUCLEOTIDE SEQUENCE</scope>
    <source>
        <strain evidence="14">BAD-10</strain>
    </source>
</reference>
<evidence type="ECO:0000256" key="3">
    <source>
        <dbReference type="ARBA" id="ARBA00022723"/>
    </source>
</evidence>
<dbReference type="InterPro" id="IPR003651">
    <property type="entry name" value="Endonuclease3_FeS-loop_motif"/>
</dbReference>
<dbReference type="GO" id="GO:0140078">
    <property type="term" value="F:class I DNA-(apurinic or apyrimidinic site) endonuclease activity"/>
    <property type="evidence" value="ECO:0007669"/>
    <property type="project" value="UniProtKB-EC"/>
</dbReference>
<dbReference type="PROSITE" id="PS01155">
    <property type="entry name" value="ENDONUCLEASE_III_2"/>
    <property type="match status" value="1"/>
</dbReference>
<dbReference type="InterPro" id="IPR011257">
    <property type="entry name" value="DNA_glycosylase"/>
</dbReference>
<evidence type="ECO:0000256" key="1">
    <source>
        <dbReference type="ARBA" id="ARBA00008343"/>
    </source>
</evidence>
<keyword evidence="5 12" id="KW-0378">Hydrolase</keyword>
<evidence type="ECO:0000256" key="8">
    <source>
        <dbReference type="ARBA" id="ARBA00023125"/>
    </source>
</evidence>
<keyword evidence="9 12" id="KW-0234">DNA repair</keyword>
<feature type="domain" description="HhH-GPD" evidence="13">
    <location>
        <begin position="37"/>
        <end position="184"/>
    </location>
</feature>
<dbReference type="SUPFAM" id="SSF48150">
    <property type="entry name" value="DNA-glycosylase"/>
    <property type="match status" value="1"/>
</dbReference>
<sequence length="218" mass="24657">MNKKNREILAILEETYPDARCELNHESPLQLLVATILSAQSTDKKVNEVTAKLFQEYATLEDFLTITPEILESHIKVIGLYKTKGQNLLKLFPLLKERHHGEVPRTMEELVALPGVGRKTANVVLSNAFDVPAIAVDTHVFRVSNRLGIVKETTVEKTEESLMKALDKKVWTKAHHLLIFHGRRLCMARAPKCGECPVNELCTYYAGEKKSLKKPKRS</sequence>
<evidence type="ECO:0000256" key="11">
    <source>
        <dbReference type="ARBA" id="ARBA00023295"/>
    </source>
</evidence>
<evidence type="ECO:0000256" key="6">
    <source>
        <dbReference type="ARBA" id="ARBA00023004"/>
    </source>
</evidence>
<dbReference type="Pfam" id="PF10576">
    <property type="entry name" value="EndIII_4Fe-2S"/>
    <property type="match status" value="1"/>
</dbReference>
<keyword evidence="8 12" id="KW-0238">DNA-binding</keyword>
<keyword evidence="6 12" id="KW-0408">Iron</keyword>
<keyword evidence="11 12" id="KW-0326">Glycosidase</keyword>
<evidence type="ECO:0000256" key="4">
    <source>
        <dbReference type="ARBA" id="ARBA00022763"/>
    </source>
</evidence>
<dbReference type="GO" id="GO:0051539">
    <property type="term" value="F:4 iron, 4 sulfur cluster binding"/>
    <property type="evidence" value="ECO:0007669"/>
    <property type="project" value="UniProtKB-UniRule"/>
</dbReference>
<dbReference type="Gene3D" id="1.10.340.30">
    <property type="entry name" value="Hypothetical protein, domain 2"/>
    <property type="match status" value="1"/>
</dbReference>
<dbReference type="GO" id="GO:0006285">
    <property type="term" value="P:base-excision repair, AP site formation"/>
    <property type="evidence" value="ECO:0007669"/>
    <property type="project" value="TreeGrafter"/>
</dbReference>
<keyword evidence="14" id="KW-0540">Nuclease</keyword>
<dbReference type="AlphaFoldDB" id="A0A941CRU3"/>
<dbReference type="FunFam" id="1.10.1670.10:FF:000001">
    <property type="entry name" value="Endonuclease III"/>
    <property type="match status" value="1"/>
</dbReference>
<dbReference type="PIRSF" id="PIRSF001435">
    <property type="entry name" value="Nth"/>
    <property type="match status" value="1"/>
</dbReference>
<protein>
    <recommendedName>
        <fullName evidence="12">Endonuclease III</fullName>
        <ecNumber evidence="12">4.2.99.18</ecNumber>
    </recommendedName>
    <alternativeName>
        <fullName evidence="12">DNA-(apurinic or apyrimidinic site) lyase</fullName>
    </alternativeName>
</protein>
<dbReference type="HAMAP" id="MF_00942">
    <property type="entry name" value="Nth"/>
    <property type="match status" value="1"/>
</dbReference>
<dbReference type="EC" id="4.2.99.18" evidence="12"/>
<evidence type="ECO:0000256" key="5">
    <source>
        <dbReference type="ARBA" id="ARBA00022801"/>
    </source>
</evidence>
<evidence type="ECO:0000313" key="14">
    <source>
        <dbReference type="EMBL" id="MBR0576168.1"/>
    </source>
</evidence>
<comment type="caution">
    <text evidence="14">The sequence shown here is derived from an EMBL/GenBank/DDBJ whole genome shotgun (WGS) entry which is preliminary data.</text>
</comment>
<dbReference type="SMART" id="SM00478">
    <property type="entry name" value="ENDO3c"/>
    <property type="match status" value="1"/>
</dbReference>
<dbReference type="Pfam" id="PF00633">
    <property type="entry name" value="HHH"/>
    <property type="match status" value="1"/>
</dbReference>
<feature type="binding site" evidence="12">
    <location>
        <position position="186"/>
    </location>
    <ligand>
        <name>[4Fe-4S] cluster</name>
        <dbReference type="ChEBI" id="CHEBI:49883"/>
    </ligand>
</feature>
<dbReference type="GO" id="GO:0003677">
    <property type="term" value="F:DNA binding"/>
    <property type="evidence" value="ECO:0007669"/>
    <property type="project" value="UniProtKB-UniRule"/>
</dbReference>
<keyword evidence="4 12" id="KW-0227">DNA damage</keyword>
<dbReference type="InterPro" id="IPR023170">
    <property type="entry name" value="HhH_base_excis_C"/>
</dbReference>
<dbReference type="PANTHER" id="PTHR10359:SF18">
    <property type="entry name" value="ENDONUCLEASE III"/>
    <property type="match status" value="1"/>
</dbReference>
<dbReference type="Pfam" id="PF00730">
    <property type="entry name" value="HhH-GPD"/>
    <property type="match status" value="1"/>
</dbReference>
<gene>
    <name evidence="12 14" type="primary">nth</name>
    <name evidence="14" type="ORF">KCG48_07410</name>
</gene>
<keyword evidence="10 12" id="KW-0456">Lyase</keyword>
<dbReference type="Proteomes" id="UP000675379">
    <property type="component" value="Unassembled WGS sequence"/>
</dbReference>
<comment type="function">
    <text evidence="12">DNA repair enzyme that has both DNA N-glycosylase activity and AP-lyase activity. The DNA N-glycosylase activity releases various damaged pyrimidines from DNA by cleaving the N-glycosidic bond, leaving an AP (apurinic/apyrimidinic) site. The AP-lyase activity cleaves the phosphodiester bond 3' to the AP site by a beta-elimination, leaving a 3'-terminal unsaturated sugar and a product with a terminal 5'-phosphate.</text>
</comment>
<dbReference type="FunFam" id="1.10.340.30:FF:000001">
    <property type="entry name" value="Endonuclease III"/>
    <property type="match status" value="1"/>
</dbReference>
<organism evidence="14 15">
    <name type="scientific">Proteiniclasticum sediminis</name>
    <dbReference type="NCBI Taxonomy" id="2804028"/>
    <lineage>
        <taxon>Bacteria</taxon>
        <taxon>Bacillati</taxon>
        <taxon>Bacillota</taxon>
        <taxon>Clostridia</taxon>
        <taxon>Eubacteriales</taxon>
        <taxon>Clostridiaceae</taxon>
        <taxon>Proteiniclasticum</taxon>
    </lineage>
</organism>
<dbReference type="GO" id="GO:0046872">
    <property type="term" value="F:metal ion binding"/>
    <property type="evidence" value="ECO:0007669"/>
    <property type="project" value="UniProtKB-KW"/>
</dbReference>
<evidence type="ECO:0000256" key="2">
    <source>
        <dbReference type="ARBA" id="ARBA00022485"/>
    </source>
</evidence>
<comment type="cofactor">
    <cofactor evidence="12">
        <name>[4Fe-4S] cluster</name>
        <dbReference type="ChEBI" id="CHEBI:49883"/>
    </cofactor>
    <text evidence="12">Binds 1 [4Fe-4S] cluster.</text>
</comment>
<evidence type="ECO:0000256" key="9">
    <source>
        <dbReference type="ARBA" id="ARBA00023204"/>
    </source>
</evidence>
<keyword evidence="15" id="KW-1185">Reference proteome</keyword>
<dbReference type="InterPro" id="IPR004036">
    <property type="entry name" value="Endonuclease-III-like_CS2"/>
</dbReference>
<keyword evidence="2 12" id="KW-0004">4Fe-4S</keyword>
<evidence type="ECO:0000256" key="12">
    <source>
        <dbReference type="HAMAP-Rule" id="MF_00942"/>
    </source>
</evidence>
<dbReference type="NCBIfam" id="TIGR01083">
    <property type="entry name" value="nth"/>
    <property type="match status" value="1"/>
</dbReference>
<feature type="binding site" evidence="12">
    <location>
        <position position="202"/>
    </location>
    <ligand>
        <name>[4Fe-4S] cluster</name>
        <dbReference type="ChEBI" id="CHEBI:49883"/>
    </ligand>
</feature>
<dbReference type="InterPro" id="IPR005759">
    <property type="entry name" value="Nth"/>
</dbReference>
<dbReference type="Gene3D" id="1.10.1670.10">
    <property type="entry name" value="Helix-hairpin-Helix base-excision DNA repair enzymes (C-terminal)"/>
    <property type="match status" value="1"/>
</dbReference>
<dbReference type="GO" id="GO:0019104">
    <property type="term" value="F:DNA N-glycosylase activity"/>
    <property type="evidence" value="ECO:0007669"/>
    <property type="project" value="UniProtKB-UniRule"/>
</dbReference>
<evidence type="ECO:0000256" key="7">
    <source>
        <dbReference type="ARBA" id="ARBA00023014"/>
    </source>
</evidence>
<comment type="similarity">
    <text evidence="1 12">Belongs to the Nth/MutY family.</text>
</comment>
<feature type="binding site" evidence="12">
    <location>
        <position position="196"/>
    </location>
    <ligand>
        <name>[4Fe-4S] cluster</name>
        <dbReference type="ChEBI" id="CHEBI:49883"/>
    </ligand>
</feature>
<accession>A0A941CRU3</accession>
<keyword evidence="7 12" id="KW-0411">Iron-sulfur</keyword>
<comment type="catalytic activity">
    <reaction evidence="12">
        <text>2'-deoxyribonucleotide-(2'-deoxyribose 5'-phosphate)-2'-deoxyribonucleotide-DNA = a 3'-end 2'-deoxyribonucleotide-(2,3-dehydro-2,3-deoxyribose 5'-phosphate)-DNA + a 5'-end 5'-phospho-2'-deoxyribonucleoside-DNA + H(+)</text>
        <dbReference type="Rhea" id="RHEA:66592"/>
        <dbReference type="Rhea" id="RHEA-COMP:13180"/>
        <dbReference type="Rhea" id="RHEA-COMP:16897"/>
        <dbReference type="Rhea" id="RHEA-COMP:17067"/>
        <dbReference type="ChEBI" id="CHEBI:15378"/>
        <dbReference type="ChEBI" id="CHEBI:136412"/>
        <dbReference type="ChEBI" id="CHEBI:157695"/>
        <dbReference type="ChEBI" id="CHEBI:167181"/>
        <dbReference type="EC" id="4.2.99.18"/>
    </reaction>
</comment>
<evidence type="ECO:0000313" key="15">
    <source>
        <dbReference type="Proteomes" id="UP000675379"/>
    </source>
</evidence>
<dbReference type="EMBL" id="JAGSCS010000008">
    <property type="protein sequence ID" value="MBR0576168.1"/>
    <property type="molecule type" value="Genomic_DNA"/>
</dbReference>
<dbReference type="CDD" id="cd00056">
    <property type="entry name" value="ENDO3c"/>
    <property type="match status" value="1"/>
</dbReference>
<dbReference type="PANTHER" id="PTHR10359">
    <property type="entry name" value="A/G-SPECIFIC ADENINE GLYCOSYLASE/ENDONUCLEASE III"/>
    <property type="match status" value="1"/>
</dbReference>
<proteinExistence type="inferred from homology"/>
<keyword evidence="14" id="KW-0255">Endonuclease</keyword>